<evidence type="ECO:0000313" key="3">
    <source>
        <dbReference type="EMBL" id="KXS21665.1"/>
    </source>
</evidence>
<keyword evidence="2" id="KW-0472">Membrane</keyword>
<feature type="transmembrane region" description="Helical" evidence="2">
    <location>
        <begin position="257"/>
        <end position="275"/>
    </location>
</feature>
<accession>A0A139AYX1</accession>
<name>A0A139AYX1_GONPJ</name>
<reference evidence="3 4" key="1">
    <citation type="journal article" date="2015" name="Genome Biol. Evol.">
        <title>Phylogenomic analyses indicate that early fungi evolved digesting cell walls of algal ancestors of land plants.</title>
        <authorList>
            <person name="Chang Y."/>
            <person name="Wang S."/>
            <person name="Sekimoto S."/>
            <person name="Aerts A.L."/>
            <person name="Choi C."/>
            <person name="Clum A."/>
            <person name="LaButti K.M."/>
            <person name="Lindquist E.A."/>
            <person name="Yee Ngan C."/>
            <person name="Ohm R.A."/>
            <person name="Salamov A.A."/>
            <person name="Grigoriev I.V."/>
            <person name="Spatafora J.W."/>
            <person name="Berbee M.L."/>
        </authorList>
    </citation>
    <scope>NUCLEOTIDE SEQUENCE [LARGE SCALE GENOMIC DNA]</scope>
    <source>
        <strain evidence="3 4">JEL478</strain>
    </source>
</reference>
<feature type="compositionally biased region" description="Basic residues" evidence="1">
    <location>
        <begin position="57"/>
        <end position="74"/>
    </location>
</feature>
<proteinExistence type="predicted"/>
<keyword evidence="2" id="KW-1133">Transmembrane helix</keyword>
<keyword evidence="2" id="KW-0812">Transmembrane</keyword>
<dbReference type="OrthoDB" id="10524867at2759"/>
<gene>
    <name evidence="3" type="ORF">M427DRAFT_150985</name>
</gene>
<evidence type="ECO:0000256" key="2">
    <source>
        <dbReference type="SAM" id="Phobius"/>
    </source>
</evidence>
<dbReference type="EMBL" id="KQ965732">
    <property type="protein sequence ID" value="KXS21665.1"/>
    <property type="molecule type" value="Genomic_DNA"/>
</dbReference>
<feature type="compositionally biased region" description="Polar residues" evidence="1">
    <location>
        <begin position="1"/>
        <end position="16"/>
    </location>
</feature>
<feature type="transmembrane region" description="Helical" evidence="2">
    <location>
        <begin position="220"/>
        <end position="245"/>
    </location>
</feature>
<keyword evidence="4" id="KW-1185">Reference proteome</keyword>
<protein>
    <submittedName>
        <fullName evidence="3">Uncharacterized protein</fullName>
    </submittedName>
</protein>
<feature type="compositionally biased region" description="Acidic residues" evidence="1">
    <location>
        <begin position="154"/>
        <end position="165"/>
    </location>
</feature>
<feature type="compositionally biased region" description="Low complexity" evidence="1">
    <location>
        <begin position="34"/>
        <end position="48"/>
    </location>
</feature>
<feature type="compositionally biased region" description="Low complexity" evidence="1">
    <location>
        <begin position="168"/>
        <end position="186"/>
    </location>
</feature>
<feature type="region of interest" description="Disordered" evidence="1">
    <location>
        <begin position="1"/>
        <end position="100"/>
    </location>
</feature>
<dbReference type="AlphaFoldDB" id="A0A139AYX1"/>
<sequence length="755" mass="83325">MPRSTTPPTVSVSGFSHQGDAPVSPLVSPRLRTSSSVSDDSPWSGPGPNVDDPAAKSHSRPNPARRGRPFHRHTRSDGDSLAARAGANPGQPRLPPQQSSMLPYTLSSWLALAASYLPSSLSPYDAPRKIRRTASGDDPADAHHLMLAVPDSSDTQDDSDRDDDDHASWSSSSSARIASRARRGSVSGTGAGTGAKDRDNYKPASSASHRRRRMSPPNMLVLRFLAGFVGVVSACLTCCSCGVCARQGVRRSPYLRLLTIPPILFLLYALFTINWPPLSPPGGPIPTDLGMPGPEWPPAVSPNSLGIAKYPTLVHPFSCDPSEFDFSSSLVGIARPPTSPAAAPAVGGWDLHVSGRPDSADHEVSFNLKVPPVLLPAGLTREVAPDADPYARRAAYPRSPGRVDVIFVSEKGEDAEVVNWFHASLWDAGYRGRVVVFSADPTRPALLSVHDHYRNLGADIECRPFRDPHAYGLVYARFFVYKRHMDTHWHLYRRVILSDYDVVWQRNPAEERVIGLGDDGLALFAEWGNFTMGECEHHERWIKCGETSGVWKKGTFDGMAPFARICAGVVVGHSFPVYVLLGHWTAQLLATNLCNDQGVLNYLYYTCRLSHDVPKLTVYRNEDGPGATLGTNPHVWYSRFGEILNANNTPYAFVHQYPYFPSILRLFRGRWPLLSHEPSPAYYSACRVRVLWRCWDTSDISAWPVAESEAARLGYMVLLRFENWIVRTFAWWKRVGEGKVVVKGGDEDYKDSETS</sequence>
<evidence type="ECO:0000313" key="4">
    <source>
        <dbReference type="Proteomes" id="UP000070544"/>
    </source>
</evidence>
<evidence type="ECO:0000256" key="1">
    <source>
        <dbReference type="SAM" id="MobiDB-lite"/>
    </source>
</evidence>
<feature type="region of interest" description="Disordered" evidence="1">
    <location>
        <begin position="150"/>
        <end position="213"/>
    </location>
</feature>
<dbReference type="Proteomes" id="UP000070544">
    <property type="component" value="Unassembled WGS sequence"/>
</dbReference>
<organism evidence="3 4">
    <name type="scientific">Gonapodya prolifera (strain JEL478)</name>
    <name type="common">Monoblepharis prolifera</name>
    <dbReference type="NCBI Taxonomy" id="1344416"/>
    <lineage>
        <taxon>Eukaryota</taxon>
        <taxon>Fungi</taxon>
        <taxon>Fungi incertae sedis</taxon>
        <taxon>Chytridiomycota</taxon>
        <taxon>Chytridiomycota incertae sedis</taxon>
        <taxon>Monoblepharidomycetes</taxon>
        <taxon>Monoblepharidales</taxon>
        <taxon>Gonapodyaceae</taxon>
        <taxon>Gonapodya</taxon>
    </lineage>
</organism>